<evidence type="ECO:0000256" key="1">
    <source>
        <dbReference type="ARBA" id="ARBA00010617"/>
    </source>
</evidence>
<feature type="binding site" description="axial binding residue" evidence="2">
    <location>
        <position position="462"/>
    </location>
    <ligand>
        <name>heme</name>
        <dbReference type="ChEBI" id="CHEBI:30413"/>
    </ligand>
    <ligandPart>
        <name>Fe</name>
        <dbReference type="ChEBI" id="CHEBI:18248"/>
    </ligandPart>
</feature>
<dbReference type="AlphaFoldDB" id="W9VRT5"/>
<evidence type="ECO:0000256" key="2">
    <source>
        <dbReference type="PIRSR" id="PIRSR602401-1"/>
    </source>
</evidence>
<accession>W9VRT5</accession>
<keyword evidence="5" id="KW-1185">Reference proteome</keyword>
<dbReference type="OrthoDB" id="3934656at2759"/>
<keyword evidence="2" id="KW-0408">Iron</keyword>
<keyword evidence="3" id="KW-0472">Membrane</keyword>
<keyword evidence="2" id="KW-0479">Metal-binding</keyword>
<protein>
    <recommendedName>
        <fullName evidence="6">Cytochrome P450 oxidoreductase</fullName>
    </recommendedName>
</protein>
<dbReference type="RefSeq" id="XP_007751666.1">
    <property type="nucleotide sequence ID" value="XM_007753476.1"/>
</dbReference>
<evidence type="ECO:0000313" key="4">
    <source>
        <dbReference type="EMBL" id="EXJ54841.1"/>
    </source>
</evidence>
<dbReference type="PRINTS" id="PR00385">
    <property type="entry name" value="P450"/>
</dbReference>
<evidence type="ECO:0000256" key="3">
    <source>
        <dbReference type="SAM" id="Phobius"/>
    </source>
</evidence>
<keyword evidence="2" id="KW-0349">Heme</keyword>
<evidence type="ECO:0000313" key="5">
    <source>
        <dbReference type="Proteomes" id="UP000019471"/>
    </source>
</evidence>
<dbReference type="InterPro" id="IPR036396">
    <property type="entry name" value="Cyt_P450_sf"/>
</dbReference>
<sequence>MAGLSFSDQLKARMDVAEWPHVCPRQIYLLIPVVFLLAVFVYRAVFHPLARIPGPTLAAVTGNWRNYHYFAGTWHKDILDLHRRYGRVVRIAPNEVSVVDAAALKQLYGHGTSAIKTSWYDVWTIPGAGPAFFAVTNPHLHGKLRKRVSAAYSMSAILRYEQYIQSCLDLCMWKFKTFADEGRVEDLAEWLTALAFDIVGEIAYGKKFGHLKTGKDVFNMRGSIAKAFYLMANSGHFWGQLFPINNSLIQSMATMLGGKNPLVEMQRYAEGRVNARKQGKDEVGREDMLAHFVRMKSLDGTGLADQGEVLVEAMNIIGAGADTTSVGMSACLYYLGMHPDAYNRLQADVNKFYESENLSAPITYHQTQQIPFLKAVVMESLRLFPSIMYQLLRISPGIVIDKKYIPAGYDIGISPMAQNRDQAVYGPDANEFRPERWLQSDEIVATYERYNMTFGGNGPRTCVGKNIALVEIHKLVAQLLYNFDFELVDKEHPWHVFTFWFAHTSKMNVRLSVRPGRKIEQPSD</sequence>
<dbReference type="GeneID" id="19197593"/>
<dbReference type="SUPFAM" id="SSF48264">
    <property type="entry name" value="Cytochrome P450"/>
    <property type="match status" value="1"/>
</dbReference>
<comment type="similarity">
    <text evidence="1">Belongs to the cytochrome P450 family.</text>
</comment>
<organism evidence="4 5">
    <name type="scientific">Cladophialophora psammophila CBS 110553</name>
    <dbReference type="NCBI Taxonomy" id="1182543"/>
    <lineage>
        <taxon>Eukaryota</taxon>
        <taxon>Fungi</taxon>
        <taxon>Dikarya</taxon>
        <taxon>Ascomycota</taxon>
        <taxon>Pezizomycotina</taxon>
        <taxon>Eurotiomycetes</taxon>
        <taxon>Chaetothyriomycetidae</taxon>
        <taxon>Chaetothyriales</taxon>
        <taxon>Herpotrichiellaceae</taxon>
        <taxon>Cladophialophora</taxon>
    </lineage>
</organism>
<dbReference type="Proteomes" id="UP000019471">
    <property type="component" value="Unassembled WGS sequence"/>
</dbReference>
<dbReference type="InterPro" id="IPR001128">
    <property type="entry name" value="Cyt_P450"/>
</dbReference>
<dbReference type="GO" id="GO:0016705">
    <property type="term" value="F:oxidoreductase activity, acting on paired donors, with incorporation or reduction of molecular oxygen"/>
    <property type="evidence" value="ECO:0007669"/>
    <property type="project" value="InterPro"/>
</dbReference>
<gene>
    <name evidence="4" type="ORF">A1O5_12907</name>
</gene>
<name>W9VRT5_9EURO</name>
<dbReference type="GO" id="GO:0020037">
    <property type="term" value="F:heme binding"/>
    <property type="evidence" value="ECO:0007669"/>
    <property type="project" value="InterPro"/>
</dbReference>
<dbReference type="InterPro" id="IPR002401">
    <property type="entry name" value="Cyt_P450_E_grp-I"/>
</dbReference>
<keyword evidence="3" id="KW-0812">Transmembrane</keyword>
<comment type="caution">
    <text evidence="4">The sequence shown here is derived from an EMBL/GenBank/DDBJ whole genome shotgun (WGS) entry which is preliminary data.</text>
</comment>
<dbReference type="eggNOG" id="KOG0158">
    <property type="taxonomic scope" value="Eukaryota"/>
</dbReference>
<comment type="cofactor">
    <cofactor evidence="2">
        <name>heme</name>
        <dbReference type="ChEBI" id="CHEBI:30413"/>
    </cofactor>
</comment>
<dbReference type="PRINTS" id="PR00463">
    <property type="entry name" value="EP450I"/>
</dbReference>
<dbReference type="Pfam" id="PF00067">
    <property type="entry name" value="p450"/>
    <property type="match status" value="1"/>
</dbReference>
<dbReference type="GO" id="GO:0005506">
    <property type="term" value="F:iron ion binding"/>
    <property type="evidence" value="ECO:0007669"/>
    <property type="project" value="InterPro"/>
</dbReference>
<dbReference type="EMBL" id="AMGX01000039">
    <property type="protein sequence ID" value="EXJ54841.1"/>
    <property type="molecule type" value="Genomic_DNA"/>
</dbReference>
<dbReference type="PANTHER" id="PTHR24305:SF166">
    <property type="entry name" value="CYTOCHROME P450 12A4, MITOCHONDRIAL-RELATED"/>
    <property type="match status" value="1"/>
</dbReference>
<dbReference type="InterPro" id="IPR050121">
    <property type="entry name" value="Cytochrome_P450_monoxygenase"/>
</dbReference>
<dbReference type="CDD" id="cd11060">
    <property type="entry name" value="CYP57A1-like"/>
    <property type="match status" value="1"/>
</dbReference>
<evidence type="ECO:0008006" key="6">
    <source>
        <dbReference type="Google" id="ProtNLM"/>
    </source>
</evidence>
<dbReference type="Gene3D" id="1.10.630.10">
    <property type="entry name" value="Cytochrome P450"/>
    <property type="match status" value="1"/>
</dbReference>
<dbReference type="GO" id="GO:0004497">
    <property type="term" value="F:monooxygenase activity"/>
    <property type="evidence" value="ECO:0007669"/>
    <property type="project" value="InterPro"/>
</dbReference>
<proteinExistence type="inferred from homology"/>
<keyword evidence="3" id="KW-1133">Transmembrane helix</keyword>
<dbReference type="STRING" id="1182543.W9VRT5"/>
<dbReference type="HOGENOM" id="CLU_001570_14_0_1"/>
<reference evidence="4 5" key="1">
    <citation type="submission" date="2013-03" db="EMBL/GenBank/DDBJ databases">
        <title>The Genome Sequence of Cladophialophora psammophila CBS 110553.</title>
        <authorList>
            <consortium name="The Broad Institute Genomics Platform"/>
            <person name="Cuomo C."/>
            <person name="de Hoog S."/>
            <person name="Gorbushina A."/>
            <person name="Walker B."/>
            <person name="Young S.K."/>
            <person name="Zeng Q."/>
            <person name="Gargeya S."/>
            <person name="Fitzgerald M."/>
            <person name="Haas B."/>
            <person name="Abouelleil A."/>
            <person name="Allen A.W."/>
            <person name="Alvarado L."/>
            <person name="Arachchi H.M."/>
            <person name="Berlin A.M."/>
            <person name="Chapman S.B."/>
            <person name="Gainer-Dewar J."/>
            <person name="Goldberg J."/>
            <person name="Griggs A."/>
            <person name="Gujja S."/>
            <person name="Hansen M."/>
            <person name="Howarth C."/>
            <person name="Imamovic A."/>
            <person name="Ireland A."/>
            <person name="Larimer J."/>
            <person name="McCowan C."/>
            <person name="Murphy C."/>
            <person name="Pearson M."/>
            <person name="Poon T.W."/>
            <person name="Priest M."/>
            <person name="Roberts A."/>
            <person name="Saif S."/>
            <person name="Shea T."/>
            <person name="Sisk P."/>
            <person name="Sykes S."/>
            <person name="Wortman J."/>
            <person name="Nusbaum C."/>
            <person name="Birren B."/>
        </authorList>
    </citation>
    <scope>NUCLEOTIDE SEQUENCE [LARGE SCALE GENOMIC DNA]</scope>
    <source>
        <strain evidence="4 5">CBS 110553</strain>
    </source>
</reference>
<feature type="transmembrane region" description="Helical" evidence="3">
    <location>
        <begin position="27"/>
        <end position="46"/>
    </location>
</feature>
<dbReference type="PANTHER" id="PTHR24305">
    <property type="entry name" value="CYTOCHROME P450"/>
    <property type="match status" value="1"/>
</dbReference>